<sequence>MYSGLVAHSYFLRVEFDGWYQTIDVVRALLKQSWKVYKVEDEILQIPLDVGVEAETLKSLLVKDDHSAKFNARTDGSKFLSSFYIDNSVVSVLLSGRFERAPRVLSSPDLNFWVETIVGPLVSGNLRIAKFTIEYR</sequence>
<evidence type="ECO:0000313" key="1">
    <source>
        <dbReference type="EMBL" id="BDP41259.1"/>
    </source>
</evidence>
<dbReference type="EMBL" id="AP026560">
    <property type="protein sequence ID" value="BDP41259.1"/>
    <property type="molecule type" value="Genomic_DNA"/>
</dbReference>
<organism evidence="1 2">
    <name type="scientific">Deinococcus aetherius</name>
    <dbReference type="NCBI Taxonomy" id="200252"/>
    <lineage>
        <taxon>Bacteria</taxon>
        <taxon>Thermotogati</taxon>
        <taxon>Deinococcota</taxon>
        <taxon>Deinococci</taxon>
        <taxon>Deinococcales</taxon>
        <taxon>Deinococcaceae</taxon>
        <taxon>Deinococcus</taxon>
    </lineage>
</organism>
<accession>A0ABM8ABV5</accession>
<keyword evidence="2" id="KW-1185">Reference proteome</keyword>
<name>A0ABM8ABV5_9DEIO</name>
<dbReference type="Proteomes" id="UP001064971">
    <property type="component" value="Chromosome"/>
</dbReference>
<reference evidence="1" key="1">
    <citation type="submission" date="2022-07" db="EMBL/GenBank/DDBJ databases">
        <title>Complete Genome Sequence of the Radioresistant Bacterium Deinococcus aetherius ST0316, Isolated from the Air Dust collected in Lower Stratosphere above Japan.</title>
        <authorList>
            <person name="Satoh K."/>
            <person name="Hagiwara K."/>
            <person name="Katsumata K."/>
            <person name="Kubo A."/>
            <person name="Yokobori S."/>
            <person name="Yamagishi A."/>
            <person name="Oono Y."/>
            <person name="Narumi I."/>
        </authorList>
    </citation>
    <scope>NUCLEOTIDE SEQUENCE</scope>
    <source>
        <strain evidence="1">ST0316</strain>
    </source>
</reference>
<proteinExistence type="predicted"/>
<gene>
    <name evidence="1" type="ORF">DAETH_12280</name>
</gene>
<evidence type="ECO:0000313" key="2">
    <source>
        <dbReference type="Proteomes" id="UP001064971"/>
    </source>
</evidence>
<protein>
    <submittedName>
        <fullName evidence="1">Uncharacterized protein</fullName>
    </submittedName>
</protein>